<gene>
    <name evidence="2" type="ORF">LVIROSA_LOCUS31669</name>
</gene>
<dbReference type="AlphaFoldDB" id="A0AAU9P7J9"/>
<dbReference type="EMBL" id="CAKMRJ010005523">
    <property type="protein sequence ID" value="CAH1445937.1"/>
    <property type="molecule type" value="Genomic_DNA"/>
</dbReference>
<dbReference type="Proteomes" id="UP001157418">
    <property type="component" value="Unassembled WGS sequence"/>
</dbReference>
<name>A0AAU9P7J9_9ASTR</name>
<feature type="region of interest" description="Disordered" evidence="1">
    <location>
        <begin position="1"/>
        <end position="148"/>
    </location>
</feature>
<comment type="caution">
    <text evidence="2">The sequence shown here is derived from an EMBL/GenBank/DDBJ whole genome shotgun (WGS) entry which is preliminary data.</text>
</comment>
<proteinExistence type="predicted"/>
<accession>A0AAU9P7J9</accession>
<protein>
    <submittedName>
        <fullName evidence="2">Uncharacterized protein</fullName>
    </submittedName>
</protein>
<reference evidence="2 3" key="1">
    <citation type="submission" date="2022-01" db="EMBL/GenBank/DDBJ databases">
        <authorList>
            <person name="Xiong W."/>
            <person name="Schranz E."/>
        </authorList>
    </citation>
    <scope>NUCLEOTIDE SEQUENCE [LARGE SCALE GENOMIC DNA]</scope>
</reference>
<evidence type="ECO:0000313" key="2">
    <source>
        <dbReference type="EMBL" id="CAH1445937.1"/>
    </source>
</evidence>
<evidence type="ECO:0000256" key="1">
    <source>
        <dbReference type="SAM" id="MobiDB-lite"/>
    </source>
</evidence>
<keyword evidence="3" id="KW-1185">Reference proteome</keyword>
<organism evidence="2 3">
    <name type="scientific">Lactuca virosa</name>
    <dbReference type="NCBI Taxonomy" id="75947"/>
    <lineage>
        <taxon>Eukaryota</taxon>
        <taxon>Viridiplantae</taxon>
        <taxon>Streptophyta</taxon>
        <taxon>Embryophyta</taxon>
        <taxon>Tracheophyta</taxon>
        <taxon>Spermatophyta</taxon>
        <taxon>Magnoliopsida</taxon>
        <taxon>eudicotyledons</taxon>
        <taxon>Gunneridae</taxon>
        <taxon>Pentapetalae</taxon>
        <taxon>asterids</taxon>
        <taxon>campanulids</taxon>
        <taxon>Asterales</taxon>
        <taxon>Asteraceae</taxon>
        <taxon>Cichorioideae</taxon>
        <taxon>Cichorieae</taxon>
        <taxon>Lactucinae</taxon>
        <taxon>Lactuca</taxon>
    </lineage>
</organism>
<evidence type="ECO:0000313" key="3">
    <source>
        <dbReference type="Proteomes" id="UP001157418"/>
    </source>
</evidence>
<sequence>MACDGSWREASSSEVEHIVLDDSVDTLEDGDDFDPDYTPTERPSELSLSPDYTPAGLELLSSEYEPDVDEEDTTTSSDTSPPRRTPSHRSYRTPMGTRVKQSLRKIDATPSRKWAASPPSSPSKTKKSRRDTVWMPQIQAWAHEEAIG</sequence>
<feature type="compositionally biased region" description="Acidic residues" evidence="1">
    <location>
        <begin position="64"/>
        <end position="73"/>
    </location>
</feature>
<feature type="compositionally biased region" description="Acidic residues" evidence="1">
    <location>
        <begin position="22"/>
        <end position="35"/>
    </location>
</feature>